<dbReference type="GO" id="GO:0016020">
    <property type="term" value="C:membrane"/>
    <property type="evidence" value="ECO:0007669"/>
    <property type="project" value="UniProtKB-SubCell"/>
</dbReference>
<feature type="domain" description="NB-ARC" evidence="7">
    <location>
        <begin position="319"/>
        <end position="378"/>
    </location>
</feature>
<dbReference type="Gramene" id="PHT66662">
    <property type="protein sequence ID" value="PHT66662"/>
    <property type="gene ID" value="T459_31087"/>
</dbReference>
<accession>A0A2G2YA95</accession>
<dbReference type="EMBL" id="AYRZ02000012">
    <property type="protein sequence ID" value="PHT66662.1"/>
    <property type="molecule type" value="Genomic_DNA"/>
</dbReference>
<keyword evidence="5" id="KW-0472">Membrane</keyword>
<dbReference type="Gene3D" id="3.80.10.10">
    <property type="entry name" value="Ribonuclease Inhibitor"/>
    <property type="match status" value="1"/>
</dbReference>
<evidence type="ECO:0000256" key="4">
    <source>
        <dbReference type="ARBA" id="ARBA00023054"/>
    </source>
</evidence>
<dbReference type="GO" id="GO:0043531">
    <property type="term" value="F:ADP binding"/>
    <property type="evidence" value="ECO:0007669"/>
    <property type="project" value="InterPro"/>
</dbReference>
<dbReference type="GO" id="GO:0005524">
    <property type="term" value="F:ATP binding"/>
    <property type="evidence" value="ECO:0007669"/>
    <property type="project" value="UniProtKB-KW"/>
</dbReference>
<keyword evidence="9" id="KW-1185">Reference proteome</keyword>
<reference evidence="8 9" key="1">
    <citation type="journal article" date="2014" name="Nat. Genet.">
        <title>Genome sequence of the hot pepper provides insights into the evolution of pungency in Capsicum species.</title>
        <authorList>
            <person name="Kim S."/>
            <person name="Park M."/>
            <person name="Yeom S.I."/>
            <person name="Kim Y.M."/>
            <person name="Lee J.M."/>
            <person name="Lee H.A."/>
            <person name="Seo E."/>
            <person name="Choi J."/>
            <person name="Cheong K."/>
            <person name="Kim K.T."/>
            <person name="Jung K."/>
            <person name="Lee G.W."/>
            <person name="Oh S.K."/>
            <person name="Bae C."/>
            <person name="Kim S.B."/>
            <person name="Lee H.Y."/>
            <person name="Kim S.Y."/>
            <person name="Kim M.S."/>
            <person name="Kang B.C."/>
            <person name="Jo Y.D."/>
            <person name="Yang H.B."/>
            <person name="Jeong H.J."/>
            <person name="Kang W.H."/>
            <person name="Kwon J.K."/>
            <person name="Shin C."/>
            <person name="Lim J.Y."/>
            <person name="Park J.H."/>
            <person name="Huh J.H."/>
            <person name="Kim J.S."/>
            <person name="Kim B.D."/>
            <person name="Cohen O."/>
            <person name="Paran I."/>
            <person name="Suh M.C."/>
            <person name="Lee S.B."/>
            <person name="Kim Y.K."/>
            <person name="Shin Y."/>
            <person name="Noh S.J."/>
            <person name="Park J."/>
            <person name="Seo Y.S."/>
            <person name="Kwon S.Y."/>
            <person name="Kim H.A."/>
            <person name="Park J.M."/>
            <person name="Kim H.J."/>
            <person name="Choi S.B."/>
            <person name="Bosland P.W."/>
            <person name="Reeves G."/>
            <person name="Jo S.H."/>
            <person name="Lee B.W."/>
            <person name="Cho H.T."/>
            <person name="Choi H.S."/>
            <person name="Lee M.S."/>
            <person name="Yu Y."/>
            <person name="Do Choi Y."/>
            <person name="Park B.S."/>
            <person name="van Deynze A."/>
            <person name="Ashrafi H."/>
            <person name="Hill T."/>
            <person name="Kim W.T."/>
            <person name="Pai H.S."/>
            <person name="Ahn H.K."/>
            <person name="Yeam I."/>
            <person name="Giovannoni J.J."/>
            <person name="Rose J.K."/>
            <person name="Sorensen I."/>
            <person name="Lee S.J."/>
            <person name="Kim R.W."/>
            <person name="Choi I.Y."/>
            <person name="Choi B.S."/>
            <person name="Lim J.S."/>
            <person name="Lee Y.H."/>
            <person name="Choi D."/>
        </authorList>
    </citation>
    <scope>NUCLEOTIDE SEQUENCE [LARGE SCALE GENOMIC DNA]</scope>
    <source>
        <strain evidence="9">cv. CM334</strain>
    </source>
</reference>
<dbReference type="InterPro" id="IPR002182">
    <property type="entry name" value="NB-ARC"/>
</dbReference>
<feature type="non-terminal residue" evidence="8">
    <location>
        <position position="847"/>
    </location>
</feature>
<dbReference type="InterPro" id="IPR027417">
    <property type="entry name" value="P-loop_NTPase"/>
</dbReference>
<dbReference type="PANTHER" id="PTHR23155">
    <property type="entry name" value="DISEASE RESISTANCE PROTEIN RP"/>
    <property type="match status" value="1"/>
</dbReference>
<dbReference type="OMA" id="KFPPLPW"/>
<dbReference type="InterPro" id="IPR036388">
    <property type="entry name" value="WH-like_DNA-bd_sf"/>
</dbReference>
<dbReference type="SUPFAM" id="SSF52058">
    <property type="entry name" value="L domain-like"/>
    <property type="match status" value="1"/>
</dbReference>
<proteinExistence type="inferred from homology"/>
<protein>
    <recommendedName>
        <fullName evidence="7">NB-ARC domain-containing protein</fullName>
    </recommendedName>
</protein>
<dbReference type="InterPro" id="IPR032675">
    <property type="entry name" value="LRR_dom_sf"/>
</dbReference>
<comment type="subcellular location">
    <subcellularLocation>
        <location evidence="1">Membrane</location>
        <topology evidence="1">Peripheral membrane protein</topology>
    </subcellularLocation>
</comment>
<organism evidence="8 9">
    <name type="scientific">Capsicum annuum</name>
    <name type="common">Capsicum pepper</name>
    <dbReference type="NCBI Taxonomy" id="4072"/>
    <lineage>
        <taxon>Eukaryota</taxon>
        <taxon>Viridiplantae</taxon>
        <taxon>Streptophyta</taxon>
        <taxon>Embryophyta</taxon>
        <taxon>Tracheophyta</taxon>
        <taxon>Spermatophyta</taxon>
        <taxon>Magnoliopsida</taxon>
        <taxon>eudicotyledons</taxon>
        <taxon>Gunneridae</taxon>
        <taxon>Pentapetalae</taxon>
        <taxon>asterids</taxon>
        <taxon>lamiids</taxon>
        <taxon>Solanales</taxon>
        <taxon>Solanaceae</taxon>
        <taxon>Solanoideae</taxon>
        <taxon>Capsiceae</taxon>
        <taxon>Capsicum</taxon>
    </lineage>
</organism>
<evidence type="ECO:0000256" key="6">
    <source>
        <dbReference type="SAM" id="MobiDB-lite"/>
    </source>
</evidence>
<dbReference type="PRINTS" id="PR00364">
    <property type="entry name" value="DISEASERSIST"/>
</dbReference>
<comment type="caution">
    <text evidence="8">The sequence shown here is derived from an EMBL/GenBank/DDBJ whole genome shotgun (WGS) entry which is preliminary data.</text>
</comment>
<keyword evidence="3" id="KW-0611">Plant defense</keyword>
<comment type="similarity">
    <text evidence="2">Belongs to the disease resistance NB-LRR family.</text>
</comment>
<name>A0A2G2YA95_CAPAN</name>
<dbReference type="Pfam" id="PF00931">
    <property type="entry name" value="NB-ARC"/>
    <property type="match status" value="1"/>
</dbReference>
<gene>
    <name evidence="8" type="ORF">T459_31087</name>
</gene>
<evidence type="ECO:0000313" key="8">
    <source>
        <dbReference type="EMBL" id="PHT66662.1"/>
    </source>
</evidence>
<sequence>MVDLEVSRFPWRSPNRSKPGSYSWDKLALEISLKLDIDLLESDERVCSESAREIDHALLRFRCSATTARVISEHFIYISAVGLDLPDIRCCSCPLHRGGQMELEAVASVVMAKLKDMMSDDMTDKRVIEKALEEMKRVIADTHEDQRNSEEFKNWAEECLLSLYNVEDTVESFPLGMARQNKKWGFLMNHSLVLRNFTACQKLRRKMKRIPSGIKQVINKKPKGCSNGTHTYMGDQNDGAAEDGDIEDHNNEDSAESKVRLHSAMVQSSFSMIPEIDEEEQEVDDPPRLDLAEQTKLVDTNDPRRSISEKSLRLTKTAEDGRALIVQLVGPMGSGKTTLARAVYGSRKIKNHFMSGCAWFTISKESNTSDVLQNLLKQNDKTWEELRTGFLDSQNRSTLLLITTDVNWMWYVSPPNYLHDVKSLGFLHKKKRLTEKYSWSLFLKKAGWDTREEGKEDQGLKQRILDVCYGLPLNTVLFGSLLSIKKGANCLDYLQQILNSQINWKREDIVSLSYADLPYHLKQCVLYLVLFPKEYDIPVRRLLRLWLSEGFVECKPDIPEDMAFYMTICCPRPRAFGFSMFTAEKIQFPVMLEGLLSMRARKDSPAKEVGSLLSRIIGKGFGLLRVLDLEGVYKPSLPENLGLTSLQSLRLRSKNDVGHPSHFGGKLLSLSSLSKLSHLNLLRKLPKLPENLPQGLKVLTLSLSKLTEDPMPILGKLRQLNVLRLLSDSYMGKKMVCPQGGFEELRVLKLWNLKNLEEWNMEERGMEKLKNMEEWNVEERSMEKFKEINIRCCNKLMSIPSGLMKQRSLKELVITNMHEEFIQTIKKLTRNRDVILTHKDYIFTPLP</sequence>
<dbReference type="Gene3D" id="1.10.10.10">
    <property type="entry name" value="Winged helix-like DNA-binding domain superfamily/Winged helix DNA-binding domain"/>
    <property type="match status" value="1"/>
</dbReference>
<keyword evidence="4" id="KW-0175">Coiled coil</keyword>
<dbReference type="SUPFAM" id="SSF52540">
    <property type="entry name" value="P-loop containing nucleoside triphosphate hydrolases"/>
    <property type="match status" value="1"/>
</dbReference>
<evidence type="ECO:0000313" key="9">
    <source>
        <dbReference type="Proteomes" id="UP000222542"/>
    </source>
</evidence>
<evidence type="ECO:0000259" key="7">
    <source>
        <dbReference type="Pfam" id="PF00931"/>
    </source>
</evidence>
<dbReference type="PANTHER" id="PTHR23155:SF955">
    <property type="entry name" value="AAA+ ATPASE DOMAIN-CONTAINING PROTEIN"/>
    <property type="match status" value="1"/>
</dbReference>
<evidence type="ECO:0000256" key="3">
    <source>
        <dbReference type="ARBA" id="ARBA00022821"/>
    </source>
</evidence>
<evidence type="ECO:0000256" key="1">
    <source>
        <dbReference type="ARBA" id="ARBA00004170"/>
    </source>
</evidence>
<dbReference type="GO" id="GO:0006952">
    <property type="term" value="P:defense response"/>
    <property type="evidence" value="ECO:0007669"/>
    <property type="project" value="UniProtKB-KW"/>
</dbReference>
<dbReference type="Gene3D" id="3.40.50.300">
    <property type="entry name" value="P-loop containing nucleotide triphosphate hydrolases"/>
    <property type="match status" value="1"/>
</dbReference>
<dbReference type="InterPro" id="IPR044974">
    <property type="entry name" value="Disease_R_plants"/>
</dbReference>
<feature type="region of interest" description="Disordered" evidence="6">
    <location>
        <begin position="218"/>
        <end position="255"/>
    </location>
</feature>
<evidence type="ECO:0000256" key="5">
    <source>
        <dbReference type="ARBA" id="ARBA00023136"/>
    </source>
</evidence>
<dbReference type="AlphaFoldDB" id="A0A2G2YA95"/>
<evidence type="ECO:0000256" key="2">
    <source>
        <dbReference type="ARBA" id="ARBA00008894"/>
    </source>
</evidence>
<reference evidence="8 9" key="2">
    <citation type="journal article" date="2017" name="Genome Biol.">
        <title>New reference genome sequences of hot pepper reveal the massive evolution of plant disease-resistance genes by retroduplication.</title>
        <authorList>
            <person name="Kim S."/>
            <person name="Park J."/>
            <person name="Yeom S.I."/>
            <person name="Kim Y.M."/>
            <person name="Seo E."/>
            <person name="Kim K.T."/>
            <person name="Kim M.S."/>
            <person name="Lee J.M."/>
            <person name="Cheong K."/>
            <person name="Shin H.S."/>
            <person name="Kim S.B."/>
            <person name="Han K."/>
            <person name="Lee J."/>
            <person name="Park M."/>
            <person name="Lee H.A."/>
            <person name="Lee H.Y."/>
            <person name="Lee Y."/>
            <person name="Oh S."/>
            <person name="Lee J.H."/>
            <person name="Choi E."/>
            <person name="Choi E."/>
            <person name="Lee S.E."/>
            <person name="Jeon J."/>
            <person name="Kim H."/>
            <person name="Choi G."/>
            <person name="Song H."/>
            <person name="Lee J."/>
            <person name="Lee S.C."/>
            <person name="Kwon J.K."/>
            <person name="Lee H.Y."/>
            <person name="Koo N."/>
            <person name="Hong Y."/>
            <person name="Kim R.W."/>
            <person name="Kang W.H."/>
            <person name="Huh J.H."/>
            <person name="Kang B.C."/>
            <person name="Yang T.J."/>
            <person name="Lee Y.H."/>
            <person name="Bennetzen J.L."/>
            <person name="Choi D."/>
        </authorList>
    </citation>
    <scope>NUCLEOTIDE SEQUENCE [LARGE SCALE GENOMIC DNA]</scope>
    <source>
        <strain evidence="9">cv. CM334</strain>
    </source>
</reference>
<dbReference type="Proteomes" id="UP000222542">
    <property type="component" value="Unassembled WGS sequence"/>
</dbReference>